<keyword evidence="2" id="KW-0719">Serine esterase</keyword>
<dbReference type="PROSITE" id="PS01133">
    <property type="entry name" value="UPF0017"/>
    <property type="match status" value="1"/>
</dbReference>
<evidence type="ECO:0000313" key="5">
    <source>
        <dbReference type="Proteomes" id="UP000654604"/>
    </source>
</evidence>
<evidence type="ECO:0000256" key="1">
    <source>
        <dbReference type="ARBA" id="ARBA00010884"/>
    </source>
</evidence>
<comment type="caution">
    <text evidence="4">The sequence shown here is derived from an EMBL/GenBank/DDBJ whole genome shotgun (WGS) entry which is preliminary data.</text>
</comment>
<protein>
    <submittedName>
        <fullName evidence="4">Esterase</fullName>
    </submittedName>
</protein>
<dbReference type="InterPro" id="IPR029058">
    <property type="entry name" value="AB_hydrolase_fold"/>
</dbReference>
<keyword evidence="5" id="KW-1185">Reference proteome</keyword>
<dbReference type="InterPro" id="IPR012020">
    <property type="entry name" value="ABHD4"/>
</dbReference>
<evidence type="ECO:0000256" key="2">
    <source>
        <dbReference type="ARBA" id="ARBA00022487"/>
    </source>
</evidence>
<organism evidence="4 5">
    <name type="scientific">Cyanobacterium stanieri LEGE 03274</name>
    <dbReference type="NCBI Taxonomy" id="1828756"/>
    <lineage>
        <taxon>Bacteria</taxon>
        <taxon>Bacillati</taxon>
        <taxon>Cyanobacteriota</taxon>
        <taxon>Cyanophyceae</taxon>
        <taxon>Oscillatoriophycideae</taxon>
        <taxon>Chroococcales</taxon>
        <taxon>Geminocystaceae</taxon>
        <taxon>Cyanobacterium</taxon>
    </lineage>
</organism>
<name>A0ABR9V113_9CHRO</name>
<dbReference type="PANTHER" id="PTHR10794:SF94">
    <property type="entry name" value="ESTERASE YHET-RELATED"/>
    <property type="match status" value="1"/>
</dbReference>
<keyword evidence="3" id="KW-0378">Hydrolase</keyword>
<dbReference type="InterPro" id="IPR050960">
    <property type="entry name" value="AB_hydrolase_4_sf"/>
</dbReference>
<dbReference type="RefSeq" id="WP_193799755.1">
    <property type="nucleotide sequence ID" value="NZ_JADEWC010000003.1"/>
</dbReference>
<dbReference type="EMBL" id="JADEWC010000003">
    <property type="protein sequence ID" value="MBE9221567.1"/>
    <property type="molecule type" value="Genomic_DNA"/>
</dbReference>
<dbReference type="Gene3D" id="3.40.50.1820">
    <property type="entry name" value="alpha/beta hydrolase"/>
    <property type="match status" value="1"/>
</dbReference>
<evidence type="ECO:0000256" key="3">
    <source>
        <dbReference type="ARBA" id="ARBA00022801"/>
    </source>
</evidence>
<reference evidence="4 5" key="1">
    <citation type="submission" date="2020-10" db="EMBL/GenBank/DDBJ databases">
        <authorList>
            <person name="Castelo-Branco R."/>
            <person name="Eusebio N."/>
            <person name="Adriana R."/>
            <person name="Vieira A."/>
            <person name="Brugerolle De Fraissinette N."/>
            <person name="Rezende De Castro R."/>
            <person name="Schneider M.P."/>
            <person name="Vasconcelos V."/>
            <person name="Leao P.N."/>
        </authorList>
    </citation>
    <scope>NUCLEOTIDE SEQUENCE [LARGE SCALE GENOMIC DNA]</scope>
    <source>
        <strain evidence="4 5">LEGE 03274</strain>
    </source>
</reference>
<dbReference type="PIRSF" id="PIRSF005211">
    <property type="entry name" value="Ab_hydro_YheT"/>
    <property type="match status" value="1"/>
</dbReference>
<dbReference type="SUPFAM" id="SSF53474">
    <property type="entry name" value="alpha/beta-Hydrolases"/>
    <property type="match status" value="1"/>
</dbReference>
<comment type="similarity">
    <text evidence="1">Belongs to the AB hydrolase superfamily. AB hydrolase 4 family.</text>
</comment>
<dbReference type="InterPro" id="IPR000952">
    <property type="entry name" value="AB_hydrolase_4_CS"/>
</dbReference>
<dbReference type="PANTHER" id="PTHR10794">
    <property type="entry name" value="ABHYDROLASE DOMAIN-CONTAINING PROTEIN"/>
    <property type="match status" value="1"/>
</dbReference>
<sequence>MNKKNHYYQPPFYLKNGLIQTVYIAKVMEKKWQKYLNLNPIPYQEKIYHGMNNTPLYAIGAIPPHAKGTIIATYGITGSLENQWYLEVLARKAYYLGYAIILFDWRAHGKTAQLSPVLTSDGIFEGQDFLSIASHAKQEGFPSKFWFTGYSLGGKLALWAISYGSKITKINNQSTLTANDIGGCGVICPSLDADKSLSYLENHPIKKYLDKVITKGLRELTISLHKYHPQDISLKNLALVDSIRKFDQYFVISALGFENVRDYYYASSPFRILSTINKPTLIIYAKDDPMFCPTIIPDLQKEVAYNSHLNLMLTAHGGHVGYVNSKQGQKINGDNDIWWAWNRFLNWVIKEDVDN</sequence>
<evidence type="ECO:0000313" key="4">
    <source>
        <dbReference type="EMBL" id="MBE9221567.1"/>
    </source>
</evidence>
<accession>A0ABR9V113</accession>
<proteinExistence type="inferred from homology"/>
<dbReference type="Proteomes" id="UP000654604">
    <property type="component" value="Unassembled WGS sequence"/>
</dbReference>
<gene>
    <name evidence="4" type="ORF">IQ215_02550</name>
</gene>